<evidence type="ECO:0000313" key="4">
    <source>
        <dbReference type="EMBL" id="MDT0683590.1"/>
    </source>
</evidence>
<evidence type="ECO:0000313" key="5">
    <source>
        <dbReference type="Proteomes" id="UP001265259"/>
    </source>
</evidence>
<dbReference type="PANTHER" id="PTHR43333">
    <property type="entry name" value="2-HACID_DH_C DOMAIN-CONTAINING PROTEIN"/>
    <property type="match status" value="1"/>
</dbReference>
<evidence type="ECO:0000259" key="3">
    <source>
        <dbReference type="Pfam" id="PF02826"/>
    </source>
</evidence>
<dbReference type="InterPro" id="IPR006140">
    <property type="entry name" value="D-isomer_DH_NAD-bd"/>
</dbReference>
<organism evidence="4 5">
    <name type="scientific">Tropicimonas omnivorans</name>
    <dbReference type="NCBI Taxonomy" id="3075590"/>
    <lineage>
        <taxon>Bacteria</taxon>
        <taxon>Pseudomonadati</taxon>
        <taxon>Pseudomonadota</taxon>
        <taxon>Alphaproteobacteria</taxon>
        <taxon>Rhodobacterales</taxon>
        <taxon>Roseobacteraceae</taxon>
        <taxon>Tropicimonas</taxon>
    </lineage>
</organism>
<dbReference type="RefSeq" id="WP_311692286.1">
    <property type="nucleotide sequence ID" value="NZ_JAVRHL010000003.1"/>
</dbReference>
<protein>
    <submittedName>
        <fullName evidence="4">D-2-hydroxyacid dehydrogenase</fullName>
    </submittedName>
</protein>
<dbReference type="SUPFAM" id="SSF51735">
    <property type="entry name" value="NAD(P)-binding Rossmann-fold domains"/>
    <property type="match status" value="1"/>
</dbReference>
<proteinExistence type="predicted"/>
<name>A0ABU3DIN8_9RHOB</name>
<keyword evidence="5" id="KW-1185">Reference proteome</keyword>
<dbReference type="Gene3D" id="3.40.50.720">
    <property type="entry name" value="NAD(P)-binding Rossmann-like Domain"/>
    <property type="match status" value="2"/>
</dbReference>
<accession>A0ABU3DIN8</accession>
<reference evidence="4 5" key="1">
    <citation type="submission" date="2023-09" db="EMBL/GenBank/DDBJ databases">
        <authorList>
            <person name="Rey-Velasco X."/>
        </authorList>
    </citation>
    <scope>NUCLEOTIDE SEQUENCE [LARGE SCALE GENOMIC DNA]</scope>
    <source>
        <strain evidence="4 5">F158</strain>
    </source>
</reference>
<keyword evidence="2" id="KW-0520">NAD</keyword>
<dbReference type="Pfam" id="PF02826">
    <property type="entry name" value="2-Hacid_dh_C"/>
    <property type="match status" value="1"/>
</dbReference>
<dbReference type="Proteomes" id="UP001265259">
    <property type="component" value="Unassembled WGS sequence"/>
</dbReference>
<evidence type="ECO:0000256" key="1">
    <source>
        <dbReference type="ARBA" id="ARBA00023002"/>
    </source>
</evidence>
<dbReference type="InterPro" id="IPR036291">
    <property type="entry name" value="NAD(P)-bd_dom_sf"/>
</dbReference>
<sequence>MSDPVLLIAAKTAARFRDALGASLDGFDVRLAEDEETAIREGAEAEIMVAPPGQVTGKLIEAMPKLKWIQSLSAGVEGILGIDALPEDLPVTTLSGAHGPQMSELILWMAIGLLRDMPAFARNQAEGKWEQRPVPPLVGRTMCIYGLGSIAEALIARAAPFGLRITGISDGRTEMEGVDRIWTRDGLSEAAADADFLVVLSPLTEATKASVNAEVLTALGSEGYLINLGRGPVVDETALIEALKDGTIAGAGLDVFETEPLPEESPLWAMKNVILTPHVGGMSDIYAEQAAGIVGPNLEAWVRGGAEALRNRAR</sequence>
<keyword evidence="1" id="KW-0560">Oxidoreductase</keyword>
<dbReference type="SUPFAM" id="SSF52283">
    <property type="entry name" value="Formate/glycerate dehydrogenase catalytic domain-like"/>
    <property type="match status" value="1"/>
</dbReference>
<dbReference type="PANTHER" id="PTHR43333:SF1">
    <property type="entry name" value="D-ISOMER SPECIFIC 2-HYDROXYACID DEHYDROGENASE NAD-BINDING DOMAIN-CONTAINING PROTEIN"/>
    <property type="match status" value="1"/>
</dbReference>
<dbReference type="CDD" id="cd05300">
    <property type="entry name" value="2-Hacid_dh_1"/>
    <property type="match status" value="1"/>
</dbReference>
<dbReference type="EMBL" id="JAVRHL010000003">
    <property type="protein sequence ID" value="MDT0683590.1"/>
    <property type="molecule type" value="Genomic_DNA"/>
</dbReference>
<gene>
    <name evidence="4" type="ORF">RM543_12915</name>
</gene>
<feature type="domain" description="D-isomer specific 2-hydroxyacid dehydrogenase NAD-binding" evidence="3">
    <location>
        <begin position="107"/>
        <end position="280"/>
    </location>
</feature>
<comment type="caution">
    <text evidence="4">The sequence shown here is derived from an EMBL/GenBank/DDBJ whole genome shotgun (WGS) entry which is preliminary data.</text>
</comment>
<evidence type="ECO:0000256" key="2">
    <source>
        <dbReference type="ARBA" id="ARBA00023027"/>
    </source>
</evidence>